<dbReference type="Pfam" id="PF00561">
    <property type="entry name" value="Abhydrolase_1"/>
    <property type="match status" value="1"/>
</dbReference>
<evidence type="ECO:0000256" key="1">
    <source>
        <dbReference type="ARBA" id="ARBA00022801"/>
    </source>
</evidence>
<keyword evidence="4" id="KW-1185">Reference proteome</keyword>
<comment type="caution">
    <text evidence="3">The sequence shown here is derived from an EMBL/GenBank/DDBJ whole genome shotgun (WGS) entry which is preliminary data.</text>
</comment>
<dbReference type="PANTHER" id="PTHR43798">
    <property type="entry name" value="MONOACYLGLYCEROL LIPASE"/>
    <property type="match status" value="1"/>
</dbReference>
<accession>A0A0H1R535</accession>
<dbReference type="GO" id="GO:0016020">
    <property type="term" value="C:membrane"/>
    <property type="evidence" value="ECO:0007669"/>
    <property type="project" value="TreeGrafter"/>
</dbReference>
<dbReference type="InterPro" id="IPR029058">
    <property type="entry name" value="AB_hydrolase_fold"/>
</dbReference>
<sequence length="293" mass="31953">MSSSYRDLFVSASDGLRLYARDYGPLAGSALPVVCLPGLARNSEDFHGLAETLSTDAAHPRRVLALDYRGRGRSEWASDWRQYELGTELDDVLQVLTVAGIEKAVFAGTSRGGLLTMALSATRPTLLAGAVLNDVGPVIEPKGLIRIRSYVGKLPMPNTLQEGAQILKQVLDAQFPAFTQEQWESMARGTWHEKNGHLALSYDPSLMKPLQELDPEIPMPDLWNLFGGMTPFPVLAIRGENSDLLSAQTLSAMQERHSQLTAITVPGQGHAPLIEEPIIQSIKDLIARAETSL</sequence>
<dbReference type="PANTHER" id="PTHR43798:SF31">
    <property type="entry name" value="AB HYDROLASE SUPERFAMILY PROTEIN YCLE"/>
    <property type="match status" value="1"/>
</dbReference>
<dbReference type="GO" id="GO:0016787">
    <property type="term" value="F:hydrolase activity"/>
    <property type="evidence" value="ECO:0007669"/>
    <property type="project" value="UniProtKB-KW"/>
</dbReference>
<proteinExistence type="predicted"/>
<evidence type="ECO:0000313" key="3">
    <source>
        <dbReference type="EMBL" id="KLK90204.1"/>
    </source>
</evidence>
<dbReference type="OrthoDB" id="9791366at2"/>
<evidence type="ECO:0000259" key="2">
    <source>
        <dbReference type="Pfam" id="PF00561"/>
    </source>
</evidence>
<dbReference type="InterPro" id="IPR000073">
    <property type="entry name" value="AB_hydrolase_1"/>
</dbReference>
<dbReference type="Gene3D" id="3.40.50.1820">
    <property type="entry name" value="alpha/beta hydrolase"/>
    <property type="match status" value="1"/>
</dbReference>
<keyword evidence="1 3" id="KW-0378">Hydrolase</keyword>
<dbReference type="Proteomes" id="UP000035489">
    <property type="component" value="Unassembled WGS sequence"/>
</dbReference>
<dbReference type="SUPFAM" id="SSF53474">
    <property type="entry name" value="alpha/beta-Hydrolases"/>
    <property type="match status" value="1"/>
</dbReference>
<evidence type="ECO:0000313" key="4">
    <source>
        <dbReference type="Proteomes" id="UP000035489"/>
    </source>
</evidence>
<dbReference type="InterPro" id="IPR050266">
    <property type="entry name" value="AB_hydrolase_sf"/>
</dbReference>
<dbReference type="PATRIC" id="fig|1225564.3.peg.6956"/>
<reference evidence="3 4" key="1">
    <citation type="submission" date="2015-05" db="EMBL/GenBank/DDBJ databases">
        <title>Draft genome sequence of Microvirga vignae strain BR3299, a novel nitrogen fixing bacteria isolated from Brazil semi-aired region.</title>
        <authorList>
            <person name="Zilli J.E."/>
            <person name="Passos S.R."/>
            <person name="Leite J."/>
            <person name="Baldani J.I."/>
            <person name="Xavier G.R."/>
            <person name="Rumjaneck N.G."/>
            <person name="Simoes-Araujo J.L."/>
        </authorList>
    </citation>
    <scope>NUCLEOTIDE SEQUENCE [LARGE SCALE GENOMIC DNA]</scope>
    <source>
        <strain evidence="3 4">BR3299</strain>
    </source>
</reference>
<dbReference type="RefSeq" id="WP_047192062.1">
    <property type="nucleotide sequence ID" value="NZ_LCYG01000091.1"/>
</dbReference>
<feature type="domain" description="AB hydrolase-1" evidence="2">
    <location>
        <begin position="32"/>
        <end position="161"/>
    </location>
</feature>
<gene>
    <name evidence="3" type="ORF">AA309_26680</name>
</gene>
<dbReference type="AlphaFoldDB" id="A0A0H1R535"/>
<name>A0A0H1R535_9HYPH</name>
<dbReference type="EMBL" id="LCYG01000091">
    <property type="protein sequence ID" value="KLK90204.1"/>
    <property type="molecule type" value="Genomic_DNA"/>
</dbReference>
<dbReference type="STRING" id="1225564.AA309_26680"/>
<organism evidence="3 4">
    <name type="scientific">Microvirga vignae</name>
    <dbReference type="NCBI Taxonomy" id="1225564"/>
    <lineage>
        <taxon>Bacteria</taxon>
        <taxon>Pseudomonadati</taxon>
        <taxon>Pseudomonadota</taxon>
        <taxon>Alphaproteobacteria</taxon>
        <taxon>Hyphomicrobiales</taxon>
        <taxon>Methylobacteriaceae</taxon>
        <taxon>Microvirga</taxon>
    </lineage>
</organism>
<protein>
    <submittedName>
        <fullName evidence="3">Hydrolase</fullName>
    </submittedName>
</protein>